<dbReference type="EnsemblMetazoa" id="XM_022803993">
    <property type="protein sequence ID" value="XP_022659728"/>
    <property type="gene ID" value="LOC111249731"/>
</dbReference>
<evidence type="ECO:0000256" key="2">
    <source>
        <dbReference type="SAM" id="Phobius"/>
    </source>
</evidence>
<feature type="transmembrane region" description="Helical" evidence="2">
    <location>
        <begin position="38"/>
        <end position="60"/>
    </location>
</feature>
<dbReference type="InParanoid" id="A0A7M7K0V2"/>
<dbReference type="AlphaFoldDB" id="A0A7M7K0V2"/>
<feature type="compositionally biased region" description="Basic and acidic residues" evidence="1">
    <location>
        <begin position="130"/>
        <end position="144"/>
    </location>
</feature>
<proteinExistence type="predicted"/>
<keyword evidence="2" id="KW-0472">Membrane</keyword>
<dbReference type="RefSeq" id="XP_022659728.1">
    <property type="nucleotide sequence ID" value="XM_022803993.1"/>
</dbReference>
<evidence type="ECO:0000313" key="3">
    <source>
        <dbReference type="EnsemblMetazoa" id="XP_022659728"/>
    </source>
</evidence>
<keyword evidence="2" id="KW-1133">Transmembrane helix</keyword>
<evidence type="ECO:0000256" key="1">
    <source>
        <dbReference type="SAM" id="MobiDB-lite"/>
    </source>
</evidence>
<protein>
    <submittedName>
        <fullName evidence="3">Uncharacterized protein</fullName>
    </submittedName>
</protein>
<dbReference type="GeneID" id="111249731"/>
<dbReference type="Proteomes" id="UP000594260">
    <property type="component" value="Unplaced"/>
</dbReference>
<evidence type="ECO:0000313" key="4">
    <source>
        <dbReference type="Proteomes" id="UP000594260"/>
    </source>
</evidence>
<name>A0A7M7K0V2_VARDE</name>
<keyword evidence="2" id="KW-0812">Transmembrane</keyword>
<sequence length="144" mass="16319">MMLIRKTSQVYTINVPEDENRRSGFEPGDRDRCGGCQFYTFGIVFTVCVSLVFVFAVTCMMRLRIDRSGKCDQGISITIRTDVSEPRPTDRSVNCDINLLQPSTSETPTAAPKRPNQTKENMGERLNSVDIDKPTHDDKQEKRP</sequence>
<accession>A0A7M7K0V2</accession>
<reference evidence="3" key="1">
    <citation type="submission" date="2021-01" db="UniProtKB">
        <authorList>
            <consortium name="EnsemblMetazoa"/>
        </authorList>
    </citation>
    <scope>IDENTIFICATION</scope>
</reference>
<keyword evidence="4" id="KW-1185">Reference proteome</keyword>
<dbReference type="KEGG" id="vde:111249731"/>
<organism evidence="3 4">
    <name type="scientific">Varroa destructor</name>
    <name type="common">Honeybee mite</name>
    <dbReference type="NCBI Taxonomy" id="109461"/>
    <lineage>
        <taxon>Eukaryota</taxon>
        <taxon>Metazoa</taxon>
        <taxon>Ecdysozoa</taxon>
        <taxon>Arthropoda</taxon>
        <taxon>Chelicerata</taxon>
        <taxon>Arachnida</taxon>
        <taxon>Acari</taxon>
        <taxon>Parasitiformes</taxon>
        <taxon>Mesostigmata</taxon>
        <taxon>Gamasina</taxon>
        <taxon>Dermanyssoidea</taxon>
        <taxon>Varroidae</taxon>
        <taxon>Varroa</taxon>
    </lineage>
</organism>
<feature type="region of interest" description="Disordered" evidence="1">
    <location>
        <begin position="82"/>
        <end position="144"/>
    </location>
</feature>